<dbReference type="GeneID" id="37019324"/>
<dbReference type="Proteomes" id="UP000245771">
    <property type="component" value="Unassembled WGS sequence"/>
</dbReference>
<dbReference type="InParanoid" id="A0A316VJ33"/>
<dbReference type="EMBL" id="KZ819602">
    <property type="protein sequence ID" value="PWN37234.1"/>
    <property type="molecule type" value="Genomic_DNA"/>
</dbReference>
<feature type="compositionally biased region" description="Basic residues" evidence="1">
    <location>
        <begin position="168"/>
        <end position="179"/>
    </location>
</feature>
<accession>A0A316VJ33</accession>
<evidence type="ECO:0000256" key="1">
    <source>
        <dbReference type="SAM" id="MobiDB-lite"/>
    </source>
</evidence>
<organism evidence="2 3">
    <name type="scientific">Meira miltonrushii</name>
    <dbReference type="NCBI Taxonomy" id="1280837"/>
    <lineage>
        <taxon>Eukaryota</taxon>
        <taxon>Fungi</taxon>
        <taxon>Dikarya</taxon>
        <taxon>Basidiomycota</taxon>
        <taxon>Ustilaginomycotina</taxon>
        <taxon>Exobasidiomycetes</taxon>
        <taxon>Exobasidiales</taxon>
        <taxon>Brachybasidiaceae</taxon>
        <taxon>Meira</taxon>
    </lineage>
</organism>
<name>A0A316VJ33_9BASI</name>
<sequence length="179" mass="20421">MEEHLAIHIFACPFEKCRTVGGPPKSFSALKAHVKKYHSMREKMRPLFMPVDAAMSGPSRLEKLPNPVPFYKLGQPLIHSKRRKASATSDNDQTAIDQLTPSFSQEARRPRAEPWKDKDYTRIQDGTRLRDAYALDDGRRLGIHDTWEVSLANVVPLNTSTSAGDRPKKQHRPDHRGRR</sequence>
<feature type="region of interest" description="Disordered" evidence="1">
    <location>
        <begin position="156"/>
        <end position="179"/>
    </location>
</feature>
<dbReference type="RefSeq" id="XP_025357536.1">
    <property type="nucleotide sequence ID" value="XM_025497543.1"/>
</dbReference>
<reference evidence="2 3" key="1">
    <citation type="journal article" date="2018" name="Mol. Biol. Evol.">
        <title>Broad Genomic Sampling Reveals a Smut Pathogenic Ancestry of the Fungal Clade Ustilaginomycotina.</title>
        <authorList>
            <person name="Kijpornyongpan T."/>
            <person name="Mondo S.J."/>
            <person name="Barry K."/>
            <person name="Sandor L."/>
            <person name="Lee J."/>
            <person name="Lipzen A."/>
            <person name="Pangilinan J."/>
            <person name="LaButti K."/>
            <person name="Hainaut M."/>
            <person name="Henrissat B."/>
            <person name="Grigoriev I.V."/>
            <person name="Spatafora J.W."/>
            <person name="Aime M.C."/>
        </authorList>
    </citation>
    <scope>NUCLEOTIDE SEQUENCE [LARGE SCALE GENOMIC DNA]</scope>
    <source>
        <strain evidence="2 3">MCA 3882</strain>
    </source>
</reference>
<evidence type="ECO:0000313" key="2">
    <source>
        <dbReference type="EMBL" id="PWN37234.1"/>
    </source>
</evidence>
<feature type="region of interest" description="Disordered" evidence="1">
    <location>
        <begin position="82"/>
        <end position="118"/>
    </location>
</feature>
<protein>
    <submittedName>
        <fullName evidence="2">Uncharacterized protein</fullName>
    </submittedName>
</protein>
<proteinExistence type="predicted"/>
<dbReference type="AlphaFoldDB" id="A0A316VJ33"/>
<gene>
    <name evidence="2" type="ORF">FA14DRAFT_152639</name>
</gene>
<keyword evidence="3" id="KW-1185">Reference proteome</keyword>
<feature type="compositionally biased region" description="Basic and acidic residues" evidence="1">
    <location>
        <begin position="106"/>
        <end position="118"/>
    </location>
</feature>
<feature type="compositionally biased region" description="Polar residues" evidence="1">
    <location>
        <begin position="86"/>
        <end position="105"/>
    </location>
</feature>
<evidence type="ECO:0000313" key="3">
    <source>
        <dbReference type="Proteomes" id="UP000245771"/>
    </source>
</evidence>